<feature type="transmembrane region" description="Helical" evidence="4">
    <location>
        <begin position="183"/>
        <end position="204"/>
    </location>
</feature>
<sequence>MNIGKKLIGFVGACSLVTLVVAGVSIGTLDTFNGAVTDVKLAATRALHAANFNRLATEVVMDSRGVYAAADRAEAGKYAERMHKGLAAMDDLLKVWAPLMRPQDQATFKGVVEGAAAFREMRIAIARAGTEVSPKAAAELGFNDANQVNRRAFQGAIDGQVARARADAEAIDLWTDELYRQRMILLLALALGGSLACLLIGGLVGHRQIARPLRDVSGAIRRLAQGEHDLPAVRPSRDEIGAIWADMAVFAAAMREAESLRGRQALAGSEAEARKRAGMEALADRFQGSVGALVEHLAGAAAEMEDTARAMAANAERTKAQSGAVMAAAHETSQNVQAVAAATEELAATANEIGAQVAQTSTAAAGAVESARLTNERVQLLARSAAGIGEVVALISGIAGQTNLLALNATIEAARAGEAGRGFAVVASEVKELAGQTARATDQITAQIATIREATADAVMAIEEIGTTIGGVHAIALGVAAAVEEQQVATQEIARSVSDAARGTQAVTETMAQVQAAAREAGAGAAQVLTAAGDLARRSGTLGTEVAGFVGEVRAA</sequence>
<name>A0ABQ4U7C3_9HYPH</name>
<evidence type="ECO:0008006" key="9">
    <source>
        <dbReference type="Google" id="ProtNLM"/>
    </source>
</evidence>
<accession>A0ABQ4U7C3</accession>
<dbReference type="PANTHER" id="PTHR32089:SF112">
    <property type="entry name" value="LYSOZYME-LIKE PROTEIN-RELATED"/>
    <property type="match status" value="1"/>
</dbReference>
<feature type="domain" description="HAMP" evidence="6">
    <location>
        <begin position="207"/>
        <end position="259"/>
    </location>
</feature>
<dbReference type="SMART" id="SM00283">
    <property type="entry name" value="MA"/>
    <property type="match status" value="1"/>
</dbReference>
<evidence type="ECO:0000256" key="1">
    <source>
        <dbReference type="ARBA" id="ARBA00023224"/>
    </source>
</evidence>
<reference evidence="7" key="1">
    <citation type="journal article" date="2021" name="Front. Microbiol.">
        <title>Comprehensive Comparative Genomics and Phenotyping of Methylobacterium Species.</title>
        <authorList>
            <person name="Alessa O."/>
            <person name="Ogura Y."/>
            <person name="Fujitani Y."/>
            <person name="Takami H."/>
            <person name="Hayashi T."/>
            <person name="Sahin N."/>
            <person name="Tani A."/>
        </authorList>
    </citation>
    <scope>NUCLEOTIDE SEQUENCE</scope>
    <source>
        <strain evidence="7">DSM 23632</strain>
    </source>
</reference>
<dbReference type="Gene3D" id="6.10.340.10">
    <property type="match status" value="1"/>
</dbReference>
<dbReference type="PANTHER" id="PTHR32089">
    <property type="entry name" value="METHYL-ACCEPTING CHEMOTAXIS PROTEIN MCPB"/>
    <property type="match status" value="1"/>
</dbReference>
<evidence type="ECO:0000313" key="8">
    <source>
        <dbReference type="Proteomes" id="UP001055057"/>
    </source>
</evidence>
<feature type="domain" description="Methyl-accepting transducer" evidence="5">
    <location>
        <begin position="300"/>
        <end position="536"/>
    </location>
</feature>
<dbReference type="SUPFAM" id="SSF58104">
    <property type="entry name" value="Methyl-accepting chemotaxis protein (MCP) signaling domain"/>
    <property type="match status" value="1"/>
</dbReference>
<keyword evidence="8" id="KW-1185">Reference proteome</keyword>
<dbReference type="PRINTS" id="PR00260">
    <property type="entry name" value="CHEMTRNSDUCR"/>
</dbReference>
<dbReference type="RefSeq" id="WP_238184923.1">
    <property type="nucleotide sequence ID" value="NZ_BPRB01000298.1"/>
</dbReference>
<reference evidence="7" key="2">
    <citation type="submission" date="2021-08" db="EMBL/GenBank/DDBJ databases">
        <authorList>
            <person name="Tani A."/>
            <person name="Ola A."/>
            <person name="Ogura Y."/>
            <person name="Katsura K."/>
            <person name="Hayashi T."/>
        </authorList>
    </citation>
    <scope>NUCLEOTIDE SEQUENCE</scope>
    <source>
        <strain evidence="7">DSM 23632</strain>
    </source>
</reference>
<evidence type="ECO:0000256" key="4">
    <source>
        <dbReference type="SAM" id="Phobius"/>
    </source>
</evidence>
<dbReference type="Gene3D" id="1.10.287.950">
    <property type="entry name" value="Methyl-accepting chemotaxis protein"/>
    <property type="match status" value="1"/>
</dbReference>
<evidence type="ECO:0000259" key="5">
    <source>
        <dbReference type="PROSITE" id="PS50111"/>
    </source>
</evidence>
<dbReference type="Proteomes" id="UP001055057">
    <property type="component" value="Unassembled WGS sequence"/>
</dbReference>
<organism evidence="7 8">
    <name type="scientific">Methylobacterium trifolii</name>
    <dbReference type="NCBI Taxonomy" id="1003092"/>
    <lineage>
        <taxon>Bacteria</taxon>
        <taxon>Pseudomonadati</taxon>
        <taxon>Pseudomonadota</taxon>
        <taxon>Alphaproteobacteria</taxon>
        <taxon>Hyphomicrobiales</taxon>
        <taxon>Methylobacteriaceae</taxon>
        <taxon>Methylobacterium</taxon>
    </lineage>
</organism>
<keyword evidence="1 3" id="KW-0807">Transducer</keyword>
<dbReference type="EMBL" id="BPRB01000298">
    <property type="protein sequence ID" value="GJE62273.1"/>
    <property type="molecule type" value="Genomic_DNA"/>
</dbReference>
<dbReference type="PROSITE" id="PS50111">
    <property type="entry name" value="CHEMOTAXIS_TRANSDUC_2"/>
    <property type="match status" value="1"/>
</dbReference>
<evidence type="ECO:0000259" key="6">
    <source>
        <dbReference type="PROSITE" id="PS50885"/>
    </source>
</evidence>
<proteinExistence type="inferred from homology"/>
<comment type="similarity">
    <text evidence="2">Belongs to the methyl-accepting chemotaxis (MCP) protein family.</text>
</comment>
<dbReference type="InterPro" id="IPR003660">
    <property type="entry name" value="HAMP_dom"/>
</dbReference>
<evidence type="ECO:0000256" key="2">
    <source>
        <dbReference type="ARBA" id="ARBA00029447"/>
    </source>
</evidence>
<dbReference type="InterPro" id="IPR004090">
    <property type="entry name" value="Chemotax_Me-accpt_rcpt"/>
</dbReference>
<gene>
    <name evidence="7" type="ORF">MPOCJGCO_4406</name>
</gene>
<protein>
    <recommendedName>
        <fullName evidence="9">Methyl-accepting chemotaxis protein</fullName>
    </recommendedName>
</protein>
<evidence type="ECO:0000256" key="3">
    <source>
        <dbReference type="PROSITE-ProRule" id="PRU00284"/>
    </source>
</evidence>
<keyword evidence="4" id="KW-1133">Transmembrane helix</keyword>
<evidence type="ECO:0000313" key="7">
    <source>
        <dbReference type="EMBL" id="GJE62273.1"/>
    </source>
</evidence>
<dbReference type="InterPro" id="IPR004089">
    <property type="entry name" value="MCPsignal_dom"/>
</dbReference>
<comment type="caution">
    <text evidence="7">The sequence shown here is derived from an EMBL/GenBank/DDBJ whole genome shotgun (WGS) entry which is preliminary data.</text>
</comment>
<keyword evidence="4" id="KW-0812">Transmembrane</keyword>
<keyword evidence="4" id="KW-0472">Membrane</keyword>
<dbReference type="PROSITE" id="PS50885">
    <property type="entry name" value="HAMP"/>
    <property type="match status" value="1"/>
</dbReference>
<dbReference type="Pfam" id="PF00015">
    <property type="entry name" value="MCPsignal"/>
    <property type="match status" value="1"/>
</dbReference>